<proteinExistence type="predicted"/>
<dbReference type="InterPro" id="IPR049516">
    <property type="entry name" value="FAD-depend_C"/>
</dbReference>
<dbReference type="InterPro" id="IPR028348">
    <property type="entry name" value="FAD-binding_protein"/>
</dbReference>
<dbReference type="PANTHER" id="PTHR42842">
    <property type="entry name" value="FAD/NAD(P)-BINDING OXIDOREDUCTASE"/>
    <property type="match status" value="1"/>
</dbReference>
<dbReference type="RefSeq" id="WP_204908041.1">
    <property type="nucleotide sequence ID" value="NZ_JACJLV010000005.1"/>
</dbReference>
<name>A0A938X1P3_9CLOT</name>
<dbReference type="Gene3D" id="3.50.50.60">
    <property type="entry name" value="FAD/NAD(P)-binding domain"/>
    <property type="match status" value="2"/>
</dbReference>
<reference evidence="2" key="2">
    <citation type="journal article" date="2021" name="Sci. Rep.">
        <title>The distribution of antibiotic resistance genes in chicken gut microbiota commensals.</title>
        <authorList>
            <person name="Juricova H."/>
            <person name="Matiasovicova J."/>
            <person name="Kubasova T."/>
            <person name="Cejkova D."/>
            <person name="Rychlik I."/>
        </authorList>
    </citation>
    <scope>NUCLEOTIDE SEQUENCE</scope>
    <source>
        <strain evidence="2">An420c</strain>
    </source>
</reference>
<evidence type="ECO:0000313" key="3">
    <source>
        <dbReference type="Proteomes" id="UP000713880"/>
    </source>
</evidence>
<dbReference type="Proteomes" id="UP000713880">
    <property type="component" value="Unassembled WGS sequence"/>
</dbReference>
<keyword evidence="3" id="KW-1185">Reference proteome</keyword>
<dbReference type="Gene3D" id="3.30.70.2700">
    <property type="match status" value="1"/>
</dbReference>
<sequence length="557" mass="61478">MIQLQQVKLKIPHTKAEIEKKVCKILRISRNQLLSMQISRRSLDARRKPDLSYVYTLEIEVKDESSLKKRWKQNRSIQFHPPVPPYSYQVSGTRNLSYRPVIAGTGPAGLFCGYALAKMGYRPILLERGASVEERRKDVETFWKTGRLDPESNVQFGEGGAGTFSDGKLNTLVHDPDGRGREVFRLFVQYGAPEEILYDSKPHIGTDKLIQIVRSMRNAIIEMGGEFHFHSRMTGIDLADQADGSPRLKAVLVESTADPQAEEKIPADLLVLAIGHSARDTFAMLAENQFSMEPKAFAVGVRVEHPQQMIDERQYGGTPESRASRGLPSAAYKLTANLPNGRGVYTFCMCPGGYVVNASSEPGYLAVNGMSYSGRDGENANSAVIVTVRPEDYPGSGPLSGVEFQRELEKAAYRAGKGKIPVQLFEDFCENRCSEGPGAFAPQIKGSYTWSNLRDIFPEEIAESLKEGILAFDRKIPGYARKDAVMSGVESRTSSPVRILRDKDCLEANVKGVYPCGEGAGYAGGITSAAMDGLKVARMISQTYRPFDKDCEVSCEV</sequence>
<evidence type="ECO:0000313" key="2">
    <source>
        <dbReference type="EMBL" id="MBM6825974.1"/>
    </source>
</evidence>
<dbReference type="Pfam" id="PF21688">
    <property type="entry name" value="FAD-depend_C"/>
    <property type="match status" value="1"/>
</dbReference>
<dbReference type="SUPFAM" id="SSF51905">
    <property type="entry name" value="FAD/NAD(P)-binding domain"/>
    <property type="match status" value="1"/>
</dbReference>
<evidence type="ECO:0000259" key="1">
    <source>
        <dbReference type="Pfam" id="PF21688"/>
    </source>
</evidence>
<reference evidence="2" key="1">
    <citation type="submission" date="2020-08" db="EMBL/GenBank/DDBJ databases">
        <authorList>
            <person name="Cejkova D."/>
            <person name="Kubasova T."/>
            <person name="Jahodarova E."/>
            <person name="Rychlik I."/>
        </authorList>
    </citation>
    <scope>NUCLEOTIDE SEQUENCE</scope>
    <source>
        <strain evidence="2">An420c</strain>
    </source>
</reference>
<dbReference type="EMBL" id="JACJLV010000005">
    <property type="protein sequence ID" value="MBM6825974.1"/>
    <property type="molecule type" value="Genomic_DNA"/>
</dbReference>
<feature type="domain" description="FAD-dependent protein C-terminal" evidence="1">
    <location>
        <begin position="296"/>
        <end position="493"/>
    </location>
</feature>
<comment type="caution">
    <text evidence="2">The sequence shown here is derived from an EMBL/GenBank/DDBJ whole genome shotgun (WGS) entry which is preliminary data.</text>
</comment>
<protein>
    <submittedName>
        <fullName evidence="2">FAD-dependent oxidoreductase</fullName>
    </submittedName>
</protein>
<gene>
    <name evidence="2" type="ORF">H6A13_02490</name>
</gene>
<accession>A0A938X1P3</accession>
<dbReference type="PANTHER" id="PTHR42842:SF3">
    <property type="entry name" value="FAD_NAD(P)-BINDING OXIDOREDUCTASE FAMILY PROTEIN"/>
    <property type="match status" value="1"/>
</dbReference>
<dbReference type="InterPro" id="IPR036188">
    <property type="entry name" value="FAD/NAD-bd_sf"/>
</dbReference>
<dbReference type="PIRSF" id="PIRSF038984">
    <property type="entry name" value="FAD_binding_protein"/>
    <property type="match status" value="1"/>
</dbReference>
<organism evidence="2 3">
    <name type="scientific">Mordavella massiliensis</name>
    <dbReference type="NCBI Taxonomy" id="1871024"/>
    <lineage>
        <taxon>Bacteria</taxon>
        <taxon>Bacillati</taxon>
        <taxon>Bacillota</taxon>
        <taxon>Clostridia</taxon>
        <taxon>Eubacteriales</taxon>
        <taxon>Clostridiaceae</taxon>
        <taxon>Mordavella</taxon>
    </lineage>
</organism>
<dbReference type="AlphaFoldDB" id="A0A938X1P3"/>